<dbReference type="Pfam" id="PF12833">
    <property type="entry name" value="HTH_18"/>
    <property type="match status" value="1"/>
</dbReference>
<keyword evidence="6" id="KW-1185">Reference proteome</keyword>
<dbReference type="PROSITE" id="PS00041">
    <property type="entry name" value="HTH_ARAC_FAMILY_1"/>
    <property type="match status" value="1"/>
</dbReference>
<dbReference type="PANTHER" id="PTHR46796">
    <property type="entry name" value="HTH-TYPE TRANSCRIPTIONAL ACTIVATOR RHAS-RELATED"/>
    <property type="match status" value="1"/>
</dbReference>
<dbReference type="InterPro" id="IPR032783">
    <property type="entry name" value="AraC_lig"/>
</dbReference>
<dbReference type="InterPro" id="IPR050204">
    <property type="entry name" value="AraC_XylS_family_regulators"/>
</dbReference>
<evidence type="ECO:0000313" key="5">
    <source>
        <dbReference type="EMBL" id="MDV5825444.1"/>
    </source>
</evidence>
<gene>
    <name evidence="5" type="ORF">O0R41_17700</name>
</gene>
<dbReference type="InterPro" id="IPR009057">
    <property type="entry name" value="Homeodomain-like_sf"/>
</dbReference>
<evidence type="ECO:0000313" key="6">
    <source>
        <dbReference type="Proteomes" id="UP001185984"/>
    </source>
</evidence>
<evidence type="ECO:0000256" key="2">
    <source>
        <dbReference type="ARBA" id="ARBA00023125"/>
    </source>
</evidence>
<feature type="domain" description="HTH araC/xylS-type" evidence="4">
    <location>
        <begin position="198"/>
        <end position="296"/>
    </location>
</feature>
<name>A0ABU4A0Z7_9SPHN</name>
<evidence type="ECO:0000256" key="1">
    <source>
        <dbReference type="ARBA" id="ARBA00023015"/>
    </source>
</evidence>
<dbReference type="InterPro" id="IPR018060">
    <property type="entry name" value="HTH_AraC"/>
</dbReference>
<keyword evidence="2" id="KW-0238">DNA-binding</keyword>
<evidence type="ECO:0000259" key="4">
    <source>
        <dbReference type="PROSITE" id="PS01124"/>
    </source>
</evidence>
<dbReference type="Gene3D" id="1.10.10.60">
    <property type="entry name" value="Homeodomain-like"/>
    <property type="match status" value="2"/>
</dbReference>
<dbReference type="SUPFAM" id="SSF46689">
    <property type="entry name" value="Homeodomain-like"/>
    <property type="match status" value="2"/>
</dbReference>
<dbReference type="EMBL" id="JAPTHD010000011">
    <property type="protein sequence ID" value="MDV5825444.1"/>
    <property type="molecule type" value="Genomic_DNA"/>
</dbReference>
<comment type="caution">
    <text evidence="5">The sequence shown here is derived from an EMBL/GenBank/DDBJ whole genome shotgun (WGS) entry which is preliminary data.</text>
</comment>
<sequence>MIDPLTQVVSLLQPDLSYSKFVEGAGAWRVPRAEQGRPFFCAMLQGAIRLEVQGAEPILVEQGDFVLIPAAYDFTSSSIVTRSPRDFTCIPTETQPDVFRIGDLSAEPDVRMLIGYCAFGSTDAALLVSLLPTLIHARDEGRLTTFIQFAVQEFHSTRPARSAVLARLMELLFIEALRSGGPHSPNGILRGLTDDRMAVAIRRIHESPTEPWTVGKLATACAMSRSAFFDRFRHTVGMSPMEYLLHWRMILAKDLLRLRDGTIAQIARRVGYGSASTFSVAFTRHVGLPPSHYARASHE</sequence>
<dbReference type="InterPro" id="IPR018062">
    <property type="entry name" value="HTH_AraC-typ_CS"/>
</dbReference>
<reference evidence="6" key="1">
    <citation type="journal article" date="2022" name="J Environ Chem Eng">
        <title>Biodegradation of petroleum oil using a constructed nonpathogenic and heavy metal-tolerant bacterial consortium isolated from marine sponges.</title>
        <authorList>
            <person name="Dechsakulwatana C."/>
            <person name="Rungsihiranrut A."/>
            <person name="Muangchinda C."/>
            <person name="Ningthoujam R."/>
            <person name="Klankeo P."/>
            <person name="Pinyakong O."/>
        </authorList>
    </citation>
    <scope>NUCLEOTIDE SEQUENCE [LARGE SCALE GENOMIC DNA]</scope>
    <source>
        <strain evidence="6">MO2-4</strain>
    </source>
</reference>
<dbReference type="PANTHER" id="PTHR46796:SF7">
    <property type="entry name" value="ARAC FAMILY TRANSCRIPTIONAL REGULATOR"/>
    <property type="match status" value="1"/>
</dbReference>
<evidence type="ECO:0000256" key="3">
    <source>
        <dbReference type="ARBA" id="ARBA00023163"/>
    </source>
</evidence>
<proteinExistence type="predicted"/>
<dbReference type="PRINTS" id="PR00032">
    <property type="entry name" value="HTHARAC"/>
</dbReference>
<dbReference type="Proteomes" id="UP001185984">
    <property type="component" value="Unassembled WGS sequence"/>
</dbReference>
<protein>
    <submittedName>
        <fullName evidence="5">AraC family transcriptional regulator</fullName>
    </submittedName>
</protein>
<keyword evidence="1" id="KW-0805">Transcription regulation</keyword>
<dbReference type="SMART" id="SM00342">
    <property type="entry name" value="HTH_ARAC"/>
    <property type="match status" value="1"/>
</dbReference>
<keyword evidence="3" id="KW-0804">Transcription</keyword>
<dbReference type="InterPro" id="IPR020449">
    <property type="entry name" value="Tscrpt_reg_AraC-type_HTH"/>
</dbReference>
<dbReference type="Pfam" id="PF12852">
    <property type="entry name" value="Cupin_6"/>
    <property type="match status" value="1"/>
</dbReference>
<dbReference type="RefSeq" id="WP_228164631.1">
    <property type="nucleotide sequence ID" value="NZ_JAPTHD010000011.1"/>
</dbReference>
<dbReference type="PROSITE" id="PS01124">
    <property type="entry name" value="HTH_ARAC_FAMILY_2"/>
    <property type="match status" value="1"/>
</dbReference>
<organism evidence="5 6">
    <name type="scientific">Sphingobium naphthae</name>
    <dbReference type="NCBI Taxonomy" id="1886786"/>
    <lineage>
        <taxon>Bacteria</taxon>
        <taxon>Pseudomonadati</taxon>
        <taxon>Pseudomonadota</taxon>
        <taxon>Alphaproteobacteria</taxon>
        <taxon>Sphingomonadales</taxon>
        <taxon>Sphingomonadaceae</taxon>
        <taxon>Sphingobium</taxon>
    </lineage>
</organism>
<accession>A0ABU4A0Z7</accession>